<keyword evidence="2" id="KW-1185">Reference proteome</keyword>
<accession>A0ACB9S7N9</accession>
<gene>
    <name evidence="1" type="ORF">MLD38_003600</name>
</gene>
<organism evidence="1 2">
    <name type="scientific">Melastoma candidum</name>
    <dbReference type="NCBI Taxonomy" id="119954"/>
    <lineage>
        <taxon>Eukaryota</taxon>
        <taxon>Viridiplantae</taxon>
        <taxon>Streptophyta</taxon>
        <taxon>Embryophyta</taxon>
        <taxon>Tracheophyta</taxon>
        <taxon>Spermatophyta</taxon>
        <taxon>Magnoliopsida</taxon>
        <taxon>eudicotyledons</taxon>
        <taxon>Gunneridae</taxon>
        <taxon>Pentapetalae</taxon>
        <taxon>rosids</taxon>
        <taxon>malvids</taxon>
        <taxon>Myrtales</taxon>
        <taxon>Melastomataceae</taxon>
        <taxon>Melastomatoideae</taxon>
        <taxon>Melastomateae</taxon>
        <taxon>Melastoma</taxon>
    </lineage>
</organism>
<dbReference type="EMBL" id="CM042881">
    <property type="protein sequence ID" value="KAI4385593.1"/>
    <property type="molecule type" value="Genomic_DNA"/>
</dbReference>
<evidence type="ECO:0000313" key="2">
    <source>
        <dbReference type="Proteomes" id="UP001057402"/>
    </source>
</evidence>
<comment type="caution">
    <text evidence="1">The sequence shown here is derived from an EMBL/GenBank/DDBJ whole genome shotgun (WGS) entry which is preliminary data.</text>
</comment>
<dbReference type="Proteomes" id="UP001057402">
    <property type="component" value="Chromosome 2"/>
</dbReference>
<proteinExistence type="predicted"/>
<protein>
    <submittedName>
        <fullName evidence="1">Uncharacterized protein</fullName>
    </submittedName>
</protein>
<name>A0ACB9S7N9_9MYRT</name>
<sequence length="672" mass="74108">MSMDMDDRNFKVNFTGEGAERLRFAVKEKLKEFMGDYTDDTLVEYVVVLLRNGRRKEEARNELDVFLGDDSGSFISWLWDHLAANLDLYVKPNEPDGLVLTKTKPLITDPAANIVSLPPGVKKEGGKSGKPSRSRHGREWKYLVRDAGEPPPLRSTGIENLPVEEEPHLQNRCVKRSISPQSYPERKRKRTDGRPHGKREPTSKVADAPRRLLQFAVRDAVAMSRTSESVAGQAPKRLCSVLSTTTTDVDHPQKVQSVVRVRNPMSTVIKAVAEAAQDVQRVRPSGNVFDRLSCALDVPESHLTEQDHSTDAAGYSVFNEIPRKTHSEKHDYNQRCVEDVMGLENETNLMNDDASDREGSDDPHVGGDNMSLVGIVNGSRGERLGTTLRSNSIPKGADDGMKHEHHQAPYIELPLEKDFVKVKVPKRSHGKLLKRDGQSSLKHIQENRIVGSKEGAEEEANKHSVTNGNGEFNANTPKEPKKSLPPTAGSSAVHSLEDSDSRTIFVSNVNSAATKDNIYQHFNKFGELIKVVINTDATTGQPLGSAVIEFTHRVAAENALSLNGTSFLSRIIKVVKRSSSLQQDPPTAWPRALRASPYARFSWVPYARGGIPAPFRSRLPLRLGARSLQWKRDSQGTSTESGGCGSSPVMAATRKFIYVRPEPKPGSGVGSS</sequence>
<evidence type="ECO:0000313" key="1">
    <source>
        <dbReference type="EMBL" id="KAI4385593.1"/>
    </source>
</evidence>
<reference evidence="2" key="1">
    <citation type="journal article" date="2023" name="Front. Plant Sci.">
        <title>Chromosomal-level genome assembly of Melastoma candidum provides insights into trichome evolution.</title>
        <authorList>
            <person name="Zhong Y."/>
            <person name="Wu W."/>
            <person name="Sun C."/>
            <person name="Zou P."/>
            <person name="Liu Y."/>
            <person name="Dai S."/>
            <person name="Zhou R."/>
        </authorList>
    </citation>
    <scope>NUCLEOTIDE SEQUENCE [LARGE SCALE GENOMIC DNA]</scope>
</reference>